<comment type="caution">
    <text evidence="8">The sequence shown here is derived from an EMBL/GenBank/DDBJ whole genome shotgun (WGS) entry which is preliminary data.</text>
</comment>
<proteinExistence type="predicted"/>
<protein>
    <recommendedName>
        <fullName evidence="7">Calcineurin-like phosphoesterase domain-containing protein</fullName>
    </recommendedName>
</protein>
<evidence type="ECO:0000256" key="6">
    <source>
        <dbReference type="SAM" id="Phobius"/>
    </source>
</evidence>
<accession>A0AAD3SMQ8</accession>
<evidence type="ECO:0000256" key="3">
    <source>
        <dbReference type="ARBA" id="ARBA00022989"/>
    </source>
</evidence>
<evidence type="ECO:0000313" key="8">
    <source>
        <dbReference type="EMBL" id="GMH14168.1"/>
    </source>
</evidence>
<dbReference type="SUPFAM" id="SSF56300">
    <property type="entry name" value="Metallo-dependent phosphatases"/>
    <property type="match status" value="1"/>
</dbReference>
<evidence type="ECO:0000313" key="9">
    <source>
        <dbReference type="Proteomes" id="UP001279734"/>
    </source>
</evidence>
<feature type="transmembrane region" description="Helical" evidence="6">
    <location>
        <begin position="370"/>
        <end position="389"/>
    </location>
</feature>
<name>A0AAD3SMQ8_NEPGR</name>
<sequence>MVVREKKRNLTLFLCLTWTASLLYGEMFAYWVPSLWSCDWPHLLHDTSSISSSLVNKGGQPDDTVKVAVITDPQIMDRTSLHLPPKSLVLEVVQFYTDLFMRRAFLASILPFKPDVILFLGDYFDGGPSLLDEEWQESLSRFKHIFDLNARGRTKDMKVYYIPGNHDVGYAAQLFHNPKVLERYEKKFGVRNYRFMIGQVDFIAIDSQTIDGNSERSPTSATWDFLQNISKDVGSNPRVLLTHVPLYRPDWTSCGPYRYSPLINQRIARSAYDDEIVYQNYITEESSNRLLDLIRPVLILSGHDHDQCVVTHMTKNGPVNEHTLGTVSWQQGNLYPSFMLLSASNSSHPNVSTPEEVISTHLCFLPNQTYIYIWYAALFVVTILALLLWPNNGIDISRPFSNFVRDTKGLFGSSSSLFGSGTKEKNDDDNCEYQMVWDAEGCMHLVKISPKGPSSSSKELGSMERGNAVMRSTRKQMNRDQQELPTKIDDKDGDPTVSEDGSSSSVHCTGECSSIHDAAIQGLDRLVGSGAEFPWQEAMDFLAAIHDGGIPITGQEILIDSGSELTVCFSFVALPVIAGGSIAPDRSLNRRRSSLC</sequence>
<organism evidence="8 9">
    <name type="scientific">Nepenthes gracilis</name>
    <name type="common">Slender pitcher plant</name>
    <dbReference type="NCBI Taxonomy" id="150966"/>
    <lineage>
        <taxon>Eukaryota</taxon>
        <taxon>Viridiplantae</taxon>
        <taxon>Streptophyta</taxon>
        <taxon>Embryophyta</taxon>
        <taxon>Tracheophyta</taxon>
        <taxon>Spermatophyta</taxon>
        <taxon>Magnoliopsida</taxon>
        <taxon>eudicotyledons</taxon>
        <taxon>Gunneridae</taxon>
        <taxon>Pentapetalae</taxon>
        <taxon>Caryophyllales</taxon>
        <taxon>Nepenthaceae</taxon>
        <taxon>Nepenthes</taxon>
    </lineage>
</organism>
<keyword evidence="4 6" id="KW-0472">Membrane</keyword>
<keyword evidence="9" id="KW-1185">Reference proteome</keyword>
<evidence type="ECO:0000256" key="5">
    <source>
        <dbReference type="SAM" id="MobiDB-lite"/>
    </source>
</evidence>
<dbReference type="PANTHER" id="PTHR13315">
    <property type="entry name" value="METALLO PHOSPHOESTERASE RELATED"/>
    <property type="match status" value="1"/>
</dbReference>
<dbReference type="PANTHER" id="PTHR13315:SF4">
    <property type="entry name" value="METALLOPHOSPHOESTERASE, ISOFORM E"/>
    <property type="match status" value="1"/>
</dbReference>
<gene>
    <name evidence="8" type="ORF">Nepgr_016009</name>
</gene>
<evidence type="ECO:0000256" key="2">
    <source>
        <dbReference type="ARBA" id="ARBA00022692"/>
    </source>
</evidence>
<feature type="region of interest" description="Disordered" evidence="5">
    <location>
        <begin position="472"/>
        <end position="505"/>
    </location>
</feature>
<dbReference type="GO" id="GO:0016787">
    <property type="term" value="F:hydrolase activity"/>
    <property type="evidence" value="ECO:0007669"/>
    <property type="project" value="InterPro"/>
</dbReference>
<dbReference type="InterPro" id="IPR033308">
    <property type="entry name" value="PGAP5/Cdc1/Ted1"/>
</dbReference>
<dbReference type="Pfam" id="PF00149">
    <property type="entry name" value="Metallophos"/>
    <property type="match status" value="1"/>
</dbReference>
<comment type="subcellular location">
    <subcellularLocation>
        <location evidence="1">Membrane</location>
        <topology evidence="1">Multi-pass membrane protein</topology>
    </subcellularLocation>
</comment>
<dbReference type="Proteomes" id="UP001279734">
    <property type="component" value="Unassembled WGS sequence"/>
</dbReference>
<dbReference type="InterPro" id="IPR004843">
    <property type="entry name" value="Calcineurin-like_PHP"/>
</dbReference>
<dbReference type="EMBL" id="BSYO01000013">
    <property type="protein sequence ID" value="GMH14168.1"/>
    <property type="molecule type" value="Genomic_DNA"/>
</dbReference>
<keyword evidence="2 6" id="KW-0812">Transmembrane</keyword>
<feature type="compositionally biased region" description="Basic and acidic residues" evidence="5">
    <location>
        <begin position="477"/>
        <end position="494"/>
    </location>
</feature>
<dbReference type="InterPro" id="IPR029052">
    <property type="entry name" value="Metallo-depent_PP-like"/>
</dbReference>
<dbReference type="Gene3D" id="3.60.21.10">
    <property type="match status" value="1"/>
</dbReference>
<reference evidence="8" key="1">
    <citation type="submission" date="2023-05" db="EMBL/GenBank/DDBJ databases">
        <title>Nepenthes gracilis genome sequencing.</title>
        <authorList>
            <person name="Fukushima K."/>
        </authorList>
    </citation>
    <scope>NUCLEOTIDE SEQUENCE</scope>
    <source>
        <strain evidence="8">SING2019-196</strain>
    </source>
</reference>
<dbReference type="GO" id="GO:0006506">
    <property type="term" value="P:GPI anchor biosynthetic process"/>
    <property type="evidence" value="ECO:0007669"/>
    <property type="project" value="InterPro"/>
</dbReference>
<dbReference type="CDD" id="cd07384">
    <property type="entry name" value="MPP_Cdc1_like"/>
    <property type="match status" value="1"/>
</dbReference>
<dbReference type="GO" id="GO:0005783">
    <property type="term" value="C:endoplasmic reticulum"/>
    <property type="evidence" value="ECO:0007669"/>
    <property type="project" value="TreeGrafter"/>
</dbReference>
<feature type="domain" description="Calcineurin-like phosphoesterase" evidence="7">
    <location>
        <begin position="66"/>
        <end position="306"/>
    </location>
</feature>
<dbReference type="AlphaFoldDB" id="A0AAD3SMQ8"/>
<evidence type="ECO:0000256" key="1">
    <source>
        <dbReference type="ARBA" id="ARBA00004141"/>
    </source>
</evidence>
<dbReference type="FunFam" id="3.60.21.10:FF:000050">
    <property type="entry name" value="Calcineurin-like metallo-phosphoesterase superfamily protein"/>
    <property type="match status" value="1"/>
</dbReference>
<keyword evidence="3 6" id="KW-1133">Transmembrane helix</keyword>
<dbReference type="GO" id="GO:0016020">
    <property type="term" value="C:membrane"/>
    <property type="evidence" value="ECO:0007669"/>
    <property type="project" value="UniProtKB-SubCell"/>
</dbReference>
<evidence type="ECO:0000256" key="4">
    <source>
        <dbReference type="ARBA" id="ARBA00023136"/>
    </source>
</evidence>
<evidence type="ECO:0000259" key="7">
    <source>
        <dbReference type="Pfam" id="PF00149"/>
    </source>
</evidence>